<evidence type="ECO:0000313" key="4">
    <source>
        <dbReference type="EMBL" id="SEK60855.1"/>
    </source>
</evidence>
<keyword evidence="1" id="KW-0175">Coiled coil</keyword>
<dbReference type="InterPro" id="IPR014345">
    <property type="entry name" value="XrtA_polysacc_chain"/>
</dbReference>
<dbReference type="Proteomes" id="UP000199256">
    <property type="component" value="Unassembled WGS sequence"/>
</dbReference>
<feature type="coiled-coil region" evidence="1">
    <location>
        <begin position="286"/>
        <end position="388"/>
    </location>
</feature>
<keyword evidence="2" id="KW-1133">Transmembrane helix</keyword>
<dbReference type="PANTHER" id="PTHR32309">
    <property type="entry name" value="TYROSINE-PROTEIN KINASE"/>
    <property type="match status" value="1"/>
</dbReference>
<proteinExistence type="predicted"/>
<evidence type="ECO:0000313" key="5">
    <source>
        <dbReference type="Proteomes" id="UP000199256"/>
    </source>
</evidence>
<evidence type="ECO:0000259" key="3">
    <source>
        <dbReference type="Pfam" id="PF13807"/>
    </source>
</evidence>
<keyword evidence="2" id="KW-0812">Transmembrane</keyword>
<feature type="transmembrane region" description="Helical" evidence="2">
    <location>
        <begin position="426"/>
        <end position="449"/>
    </location>
</feature>
<dbReference type="GO" id="GO:0004713">
    <property type="term" value="F:protein tyrosine kinase activity"/>
    <property type="evidence" value="ECO:0007669"/>
    <property type="project" value="TreeGrafter"/>
</dbReference>
<organism evidence="4 5">
    <name type="scientific">Ectothiorhodospira marina</name>
    <dbReference type="NCBI Taxonomy" id="1396821"/>
    <lineage>
        <taxon>Bacteria</taxon>
        <taxon>Pseudomonadati</taxon>
        <taxon>Pseudomonadota</taxon>
        <taxon>Gammaproteobacteria</taxon>
        <taxon>Chromatiales</taxon>
        <taxon>Ectothiorhodospiraceae</taxon>
        <taxon>Ectothiorhodospira</taxon>
    </lineage>
</organism>
<protein>
    <submittedName>
        <fullName evidence="4">Polysaccharide chain length determinant protein, PEP-CTERM locus subfamily</fullName>
    </submittedName>
</protein>
<dbReference type="NCBIfam" id="TIGR03007">
    <property type="entry name" value="pepcterm_ChnLen"/>
    <property type="match status" value="1"/>
</dbReference>
<dbReference type="AlphaFoldDB" id="A0A1H7IJG9"/>
<gene>
    <name evidence="4" type="ORF">SAMN05444515_103121</name>
</gene>
<feature type="transmembrane region" description="Helical" evidence="2">
    <location>
        <begin position="20"/>
        <end position="37"/>
    </location>
</feature>
<sequence>MQEILNQILGYVRSTWRYRWIVLIVAWIISLAGWAHVTQIPDQYRASAQVHVDTQSMLRPLLRGLAVDTNISQRVNFMTRTMLTGPNLEEVAREVDLHLQARDDSDMQRIVSQLRSGINISSGRRDEIYTISYTHGNPQHAYDVVQALLNQFVEGALGDTRAGTDHAQRFLDQQIAEYEERLTAAERRLAEFRRENVGMLPGDRGDYYGRLQRERNQLEATQQQIRELERRRDEIRRHLSGDGASVGPLGGVRTSQATAAIDERIQNLRTRLDELLLTYTERHPDVQSIRRTIEDLEEQREEELMLANRIGPTEDQLASNPYFQQLRTNLSNTEVELASLRSREQRQQSELEELERLVNVIPDIEAELKRLDRDYSVNQQQYNQLLQRRESAAISRSVEEEGEQVQFRVIEPARVPSSPSAPNRPAMFSASLVGGLAVGGGLAFLIGLLRPVFDNRRTLNSVTGFPVLGVVSQVASVRMKRRERVELVAFASFGGLLILTYFVVVAAGGIHLPIVERLLG</sequence>
<dbReference type="PANTHER" id="PTHR32309:SF13">
    <property type="entry name" value="FERRIC ENTEROBACTIN TRANSPORT PROTEIN FEPE"/>
    <property type="match status" value="1"/>
</dbReference>
<evidence type="ECO:0000256" key="2">
    <source>
        <dbReference type="SAM" id="Phobius"/>
    </source>
</evidence>
<name>A0A1H7IJG9_9GAMM</name>
<keyword evidence="2" id="KW-0472">Membrane</keyword>
<dbReference type="InterPro" id="IPR032807">
    <property type="entry name" value="GNVR"/>
</dbReference>
<feature type="domain" description="Tyrosine-protein kinase G-rich" evidence="3">
    <location>
        <begin position="367"/>
        <end position="445"/>
    </location>
</feature>
<dbReference type="SUPFAM" id="SSF57997">
    <property type="entry name" value="Tropomyosin"/>
    <property type="match status" value="1"/>
</dbReference>
<dbReference type="OrthoDB" id="9795292at2"/>
<dbReference type="STRING" id="1396821.SAMN05444515_103121"/>
<accession>A0A1H7IJG9</accession>
<dbReference type="RefSeq" id="WP_090251436.1">
    <property type="nucleotide sequence ID" value="NZ_FOAA01000003.1"/>
</dbReference>
<evidence type="ECO:0000256" key="1">
    <source>
        <dbReference type="SAM" id="Coils"/>
    </source>
</evidence>
<keyword evidence="5" id="KW-1185">Reference proteome</keyword>
<feature type="transmembrane region" description="Helical" evidence="2">
    <location>
        <begin position="487"/>
        <end position="514"/>
    </location>
</feature>
<dbReference type="Pfam" id="PF13807">
    <property type="entry name" value="GNVR"/>
    <property type="match status" value="1"/>
</dbReference>
<reference evidence="5" key="1">
    <citation type="submission" date="2016-10" db="EMBL/GenBank/DDBJ databases">
        <authorList>
            <person name="Varghese N."/>
            <person name="Submissions S."/>
        </authorList>
    </citation>
    <scope>NUCLEOTIDE SEQUENCE [LARGE SCALE GENOMIC DNA]</scope>
    <source>
        <strain evidence="5">DSM 241</strain>
    </source>
</reference>
<dbReference type="GO" id="GO:0005886">
    <property type="term" value="C:plasma membrane"/>
    <property type="evidence" value="ECO:0007669"/>
    <property type="project" value="TreeGrafter"/>
</dbReference>
<dbReference type="EMBL" id="FOAA01000003">
    <property type="protein sequence ID" value="SEK60855.1"/>
    <property type="molecule type" value="Genomic_DNA"/>
</dbReference>
<dbReference type="InterPro" id="IPR050445">
    <property type="entry name" value="Bact_polysacc_biosynth/exp"/>
</dbReference>
<feature type="coiled-coil region" evidence="1">
    <location>
        <begin position="168"/>
        <end position="238"/>
    </location>
</feature>